<comment type="catalytic activity">
    <reaction evidence="12 13">
        <text>L-threonine + hydrogencarbonate + ATP = L-threonylcarbamoyladenylate + diphosphate + H2O</text>
        <dbReference type="Rhea" id="RHEA:36407"/>
        <dbReference type="ChEBI" id="CHEBI:15377"/>
        <dbReference type="ChEBI" id="CHEBI:17544"/>
        <dbReference type="ChEBI" id="CHEBI:30616"/>
        <dbReference type="ChEBI" id="CHEBI:33019"/>
        <dbReference type="ChEBI" id="CHEBI:57926"/>
        <dbReference type="ChEBI" id="CHEBI:73682"/>
        <dbReference type="EC" id="2.7.7.87"/>
    </reaction>
</comment>
<evidence type="ECO:0000256" key="9">
    <source>
        <dbReference type="ARBA" id="ARBA00022741"/>
    </source>
</evidence>
<evidence type="ECO:0000256" key="6">
    <source>
        <dbReference type="ARBA" id="ARBA00022679"/>
    </source>
</evidence>
<keyword evidence="5 13" id="KW-0963">Cytoplasm</keyword>
<evidence type="ECO:0000256" key="7">
    <source>
        <dbReference type="ARBA" id="ARBA00022694"/>
    </source>
</evidence>
<evidence type="ECO:0000256" key="2">
    <source>
        <dbReference type="ARBA" id="ARBA00007663"/>
    </source>
</evidence>
<dbReference type="Gene3D" id="3.40.50.11030">
    <property type="entry name" value="Threonylcarbamoyl-AMP synthase, C-terminal domain"/>
    <property type="match status" value="1"/>
</dbReference>
<evidence type="ECO:0000256" key="5">
    <source>
        <dbReference type="ARBA" id="ARBA00022490"/>
    </source>
</evidence>
<feature type="binding site" evidence="14">
    <location>
        <position position="148"/>
    </location>
    <ligand>
        <name>ATP</name>
        <dbReference type="ChEBI" id="CHEBI:30616"/>
    </ligand>
</feature>
<evidence type="ECO:0000313" key="17">
    <source>
        <dbReference type="Proteomes" id="UP000563524"/>
    </source>
</evidence>
<evidence type="ECO:0000259" key="15">
    <source>
        <dbReference type="PROSITE" id="PS51163"/>
    </source>
</evidence>
<evidence type="ECO:0000313" key="16">
    <source>
        <dbReference type="EMBL" id="MBB4659716.1"/>
    </source>
</evidence>
<keyword evidence="10 13" id="KW-0067">ATP-binding</keyword>
<evidence type="ECO:0000256" key="11">
    <source>
        <dbReference type="ARBA" id="ARBA00029774"/>
    </source>
</evidence>
<evidence type="ECO:0000256" key="12">
    <source>
        <dbReference type="ARBA" id="ARBA00048366"/>
    </source>
</evidence>
<keyword evidence="6 13" id="KW-0808">Transferase</keyword>
<keyword evidence="9 13" id="KW-0547">Nucleotide-binding</keyword>
<accession>A0A840I3Z2</accession>
<dbReference type="InterPro" id="IPR050156">
    <property type="entry name" value="TC-AMP_synthase_SUA5"/>
</dbReference>
<dbReference type="RefSeq" id="WP_183818609.1">
    <property type="nucleotide sequence ID" value="NZ_JACHOB010000005.1"/>
</dbReference>
<dbReference type="EMBL" id="JACHOB010000005">
    <property type="protein sequence ID" value="MBB4659716.1"/>
    <property type="molecule type" value="Genomic_DNA"/>
</dbReference>
<feature type="binding site" evidence="14">
    <location>
        <position position="176"/>
    </location>
    <ligand>
        <name>L-threonine</name>
        <dbReference type="ChEBI" id="CHEBI:57926"/>
    </ligand>
</feature>
<comment type="similarity">
    <text evidence="2 13">Belongs to the SUA5 family.</text>
</comment>
<comment type="subcellular location">
    <subcellularLocation>
        <location evidence="1 13">Cytoplasm</location>
    </subcellularLocation>
</comment>
<dbReference type="InterPro" id="IPR006070">
    <property type="entry name" value="Sua5-like_dom"/>
</dbReference>
<feature type="binding site" evidence="14">
    <location>
        <position position="138"/>
    </location>
    <ligand>
        <name>L-threonine</name>
        <dbReference type="ChEBI" id="CHEBI:57926"/>
    </ligand>
</feature>
<dbReference type="InterPro" id="IPR010923">
    <property type="entry name" value="T(6)A37_SUA5"/>
</dbReference>
<gene>
    <name evidence="16" type="ORF">GGQ59_002257</name>
</gene>
<dbReference type="AlphaFoldDB" id="A0A840I3Z2"/>
<feature type="binding site" evidence="14">
    <location>
        <position position="190"/>
    </location>
    <ligand>
        <name>ATP</name>
        <dbReference type="ChEBI" id="CHEBI:30616"/>
    </ligand>
</feature>
<organism evidence="16 17">
    <name type="scientific">Parvularcula dongshanensis</name>
    <dbReference type="NCBI Taxonomy" id="1173995"/>
    <lineage>
        <taxon>Bacteria</taxon>
        <taxon>Pseudomonadati</taxon>
        <taxon>Pseudomonadota</taxon>
        <taxon>Alphaproteobacteria</taxon>
        <taxon>Parvularculales</taxon>
        <taxon>Parvularculaceae</taxon>
        <taxon>Parvularcula</taxon>
    </lineage>
</organism>
<feature type="binding site" evidence="14">
    <location>
        <position position="224"/>
    </location>
    <ligand>
        <name>ATP</name>
        <dbReference type="ChEBI" id="CHEBI:30616"/>
    </ligand>
</feature>
<keyword evidence="8 13" id="KW-0548">Nucleotidyltransferase</keyword>
<dbReference type="GO" id="GO:0005524">
    <property type="term" value="F:ATP binding"/>
    <property type="evidence" value="ECO:0007669"/>
    <property type="project" value="UniProtKB-UniRule"/>
</dbReference>
<dbReference type="SUPFAM" id="SSF55821">
    <property type="entry name" value="YrdC/RibB"/>
    <property type="match status" value="1"/>
</dbReference>
<dbReference type="PROSITE" id="PS51163">
    <property type="entry name" value="YRDC"/>
    <property type="match status" value="1"/>
</dbReference>
<feature type="binding site" evidence="14">
    <location>
        <position position="31"/>
    </location>
    <ligand>
        <name>L-threonine</name>
        <dbReference type="ChEBI" id="CHEBI:57926"/>
    </ligand>
</feature>
<dbReference type="EC" id="2.7.7.87" evidence="3 13"/>
<dbReference type="PIRSF" id="PIRSF004930">
    <property type="entry name" value="Tln_factor_SUA5"/>
    <property type="match status" value="1"/>
</dbReference>
<dbReference type="Gene3D" id="3.90.870.10">
    <property type="entry name" value="DHBP synthase"/>
    <property type="match status" value="1"/>
</dbReference>
<protein>
    <recommendedName>
        <fullName evidence="4 13">Threonylcarbamoyl-AMP synthase</fullName>
        <shortName evidence="13">TC-AMP synthase</shortName>
        <ecNumber evidence="3 13">2.7.7.87</ecNumber>
    </recommendedName>
    <alternativeName>
        <fullName evidence="11 13">L-threonylcarbamoyladenylate synthase</fullName>
    </alternativeName>
</protein>
<feature type="binding site" evidence="14">
    <location>
        <position position="58"/>
    </location>
    <ligand>
        <name>ATP</name>
        <dbReference type="ChEBI" id="CHEBI:30616"/>
    </ligand>
</feature>
<dbReference type="Proteomes" id="UP000563524">
    <property type="component" value="Unassembled WGS sequence"/>
</dbReference>
<feature type="domain" description="YrdC-like" evidence="15">
    <location>
        <begin position="9"/>
        <end position="194"/>
    </location>
</feature>
<comment type="caution">
    <text evidence="16">The sequence shown here is derived from an EMBL/GenBank/DDBJ whole genome shotgun (WGS) entry which is preliminary data.</text>
</comment>
<feature type="binding site" evidence="14">
    <location>
        <position position="140"/>
    </location>
    <ligand>
        <name>ATP</name>
        <dbReference type="ChEBI" id="CHEBI:30616"/>
    </ligand>
</feature>
<dbReference type="GO" id="GO:0008033">
    <property type="term" value="P:tRNA processing"/>
    <property type="evidence" value="ECO:0007669"/>
    <property type="project" value="UniProtKB-KW"/>
</dbReference>
<dbReference type="GO" id="GO:0006450">
    <property type="term" value="P:regulation of translational fidelity"/>
    <property type="evidence" value="ECO:0007669"/>
    <property type="project" value="TreeGrafter"/>
</dbReference>
<dbReference type="GO" id="GO:0000049">
    <property type="term" value="F:tRNA binding"/>
    <property type="evidence" value="ECO:0007669"/>
    <property type="project" value="TreeGrafter"/>
</dbReference>
<evidence type="ECO:0000256" key="1">
    <source>
        <dbReference type="ARBA" id="ARBA00004496"/>
    </source>
</evidence>
<dbReference type="GO" id="GO:0061710">
    <property type="term" value="F:L-threonylcarbamoyladenylate synthase"/>
    <property type="evidence" value="ECO:0007669"/>
    <property type="project" value="UniProtKB-EC"/>
</dbReference>
<sequence>MSRIWQANDEGIERAARRLATGGLVGVPTETVYGLAADASDGEAVASVFTAKGRPRFNPLIVHVADPAAAEALVDTSPEARRVMSAFWPGPLTLVLPTKAAAPIASLASAGLPSLAIRCPAHEVARALLARFGRPFVAPSANPSGGVSPTTARHVAEGLPDVPVLDGGPCEVGVESTIVGLAGKRPTLLRPGSVLAADVEAVLGMPLAQPSGGVEAPGMMRSHYAPASAVRLNARSLGRGEVLLGFGGTAGAAFDLSPTGDLREAAANLFAALRRLDGLAPVIAVAPIPHTGLGVAINDRLARAAAPRD</sequence>
<dbReference type="Pfam" id="PF03481">
    <property type="entry name" value="Sua5_C"/>
    <property type="match status" value="1"/>
</dbReference>
<feature type="binding site" evidence="14">
    <location>
        <position position="63"/>
    </location>
    <ligand>
        <name>ATP</name>
        <dbReference type="ChEBI" id="CHEBI:30616"/>
    </ligand>
</feature>
<dbReference type="Pfam" id="PF01300">
    <property type="entry name" value="Sua5_yciO_yrdC"/>
    <property type="match status" value="1"/>
</dbReference>
<name>A0A840I3Z2_9PROT</name>
<proteinExistence type="inferred from homology"/>
<feature type="binding site" evidence="14">
    <location>
        <position position="54"/>
    </location>
    <ligand>
        <name>ATP</name>
        <dbReference type="ChEBI" id="CHEBI:30616"/>
    </ligand>
</feature>
<dbReference type="PANTHER" id="PTHR17490">
    <property type="entry name" value="SUA5"/>
    <property type="match status" value="1"/>
</dbReference>
<comment type="function">
    <text evidence="13">Required for the formation of a threonylcarbamoyl group on adenosine at position 37 (t(6)A37) in tRNAs that read codons beginning with adenine.</text>
</comment>
<keyword evidence="17" id="KW-1185">Reference proteome</keyword>
<evidence type="ECO:0000256" key="8">
    <source>
        <dbReference type="ARBA" id="ARBA00022695"/>
    </source>
</evidence>
<dbReference type="InterPro" id="IPR005145">
    <property type="entry name" value="Sua5_C"/>
</dbReference>
<evidence type="ECO:0000256" key="4">
    <source>
        <dbReference type="ARBA" id="ARBA00015492"/>
    </source>
</evidence>
<dbReference type="InterPro" id="IPR017945">
    <property type="entry name" value="DHBP_synth_RibB-like_a/b_dom"/>
</dbReference>
<dbReference type="PANTHER" id="PTHR17490:SF16">
    <property type="entry name" value="THREONYLCARBAMOYL-AMP SYNTHASE"/>
    <property type="match status" value="1"/>
</dbReference>
<evidence type="ECO:0000256" key="3">
    <source>
        <dbReference type="ARBA" id="ARBA00012584"/>
    </source>
</evidence>
<dbReference type="GO" id="GO:0005737">
    <property type="term" value="C:cytoplasm"/>
    <property type="evidence" value="ECO:0007669"/>
    <property type="project" value="UniProtKB-SubCell"/>
</dbReference>
<dbReference type="InterPro" id="IPR038385">
    <property type="entry name" value="Sua5/YwlC_C"/>
</dbReference>
<feature type="binding site" evidence="14">
    <location>
        <position position="118"/>
    </location>
    <ligand>
        <name>ATP</name>
        <dbReference type="ChEBI" id="CHEBI:30616"/>
    </ligand>
</feature>
<dbReference type="GO" id="GO:0003725">
    <property type="term" value="F:double-stranded RNA binding"/>
    <property type="evidence" value="ECO:0007669"/>
    <property type="project" value="UniProtKB-UniRule"/>
</dbReference>
<dbReference type="NCBIfam" id="TIGR00057">
    <property type="entry name" value="L-threonylcarbamoyladenylate synthase"/>
    <property type="match status" value="1"/>
</dbReference>
<keyword evidence="7 13" id="KW-0819">tRNA processing</keyword>
<evidence type="ECO:0000256" key="10">
    <source>
        <dbReference type="ARBA" id="ARBA00022840"/>
    </source>
</evidence>
<evidence type="ECO:0000256" key="14">
    <source>
        <dbReference type="PIRSR" id="PIRSR004930-1"/>
    </source>
</evidence>
<evidence type="ECO:0000256" key="13">
    <source>
        <dbReference type="PIRNR" id="PIRNR004930"/>
    </source>
</evidence>
<reference evidence="16 17" key="1">
    <citation type="submission" date="2020-08" db="EMBL/GenBank/DDBJ databases">
        <title>Genomic Encyclopedia of Type Strains, Phase IV (KMG-IV): sequencing the most valuable type-strain genomes for metagenomic binning, comparative biology and taxonomic classification.</title>
        <authorList>
            <person name="Goeker M."/>
        </authorList>
    </citation>
    <scope>NUCLEOTIDE SEQUENCE [LARGE SCALE GENOMIC DNA]</scope>
    <source>
        <strain evidence="16 17">DSM 102850</strain>
    </source>
</reference>